<evidence type="ECO:0000313" key="2">
    <source>
        <dbReference type="EMBL" id="GAA1559126.1"/>
    </source>
</evidence>
<protein>
    <recommendedName>
        <fullName evidence="4">DUF2550 family protein</fullName>
    </recommendedName>
</protein>
<feature type="transmembrane region" description="Helical" evidence="1">
    <location>
        <begin position="6"/>
        <end position="25"/>
    </location>
</feature>
<dbReference type="Proteomes" id="UP001500393">
    <property type="component" value="Unassembled WGS sequence"/>
</dbReference>
<keyword evidence="1" id="KW-1133">Transmembrane helix</keyword>
<evidence type="ECO:0008006" key="4">
    <source>
        <dbReference type="Google" id="ProtNLM"/>
    </source>
</evidence>
<accession>A0ABN2CJM4</accession>
<reference evidence="2 3" key="1">
    <citation type="journal article" date="2019" name="Int. J. Syst. Evol. Microbiol.">
        <title>The Global Catalogue of Microorganisms (GCM) 10K type strain sequencing project: providing services to taxonomists for standard genome sequencing and annotation.</title>
        <authorList>
            <consortium name="The Broad Institute Genomics Platform"/>
            <consortium name="The Broad Institute Genome Sequencing Center for Infectious Disease"/>
            <person name="Wu L."/>
            <person name="Ma J."/>
        </authorList>
    </citation>
    <scope>NUCLEOTIDE SEQUENCE [LARGE SCALE GENOMIC DNA]</scope>
    <source>
        <strain evidence="2 3">JCM 14969</strain>
    </source>
</reference>
<keyword evidence="1" id="KW-0812">Transmembrane</keyword>
<keyword evidence="1" id="KW-0472">Membrane</keyword>
<dbReference type="RefSeq" id="WP_344210357.1">
    <property type="nucleotide sequence ID" value="NZ_BAAAOS010000007.1"/>
</dbReference>
<sequence>MTIAVLALLGVDLITIVALVVALLARRRWVSTRPGAFKGAIRVVEGAVPGLKEKWKGGYGRWIGNVLVWTKSPVLLQNAMFEADALVDESRVAGPGEVKRLGSEPVILPLTVGDSRVEVVTRTADRVQLLQQAG</sequence>
<organism evidence="2 3">
    <name type="scientific">Kribbella sancticallisti</name>
    <dbReference type="NCBI Taxonomy" id="460087"/>
    <lineage>
        <taxon>Bacteria</taxon>
        <taxon>Bacillati</taxon>
        <taxon>Actinomycetota</taxon>
        <taxon>Actinomycetes</taxon>
        <taxon>Propionibacteriales</taxon>
        <taxon>Kribbellaceae</taxon>
        <taxon>Kribbella</taxon>
    </lineage>
</organism>
<keyword evidence="3" id="KW-1185">Reference proteome</keyword>
<evidence type="ECO:0000313" key="3">
    <source>
        <dbReference type="Proteomes" id="UP001500393"/>
    </source>
</evidence>
<dbReference type="EMBL" id="BAAAOS010000007">
    <property type="protein sequence ID" value="GAA1559126.1"/>
    <property type="molecule type" value="Genomic_DNA"/>
</dbReference>
<name>A0ABN2CJM4_9ACTN</name>
<evidence type="ECO:0000256" key="1">
    <source>
        <dbReference type="SAM" id="Phobius"/>
    </source>
</evidence>
<proteinExistence type="predicted"/>
<comment type="caution">
    <text evidence="2">The sequence shown here is derived from an EMBL/GenBank/DDBJ whole genome shotgun (WGS) entry which is preliminary data.</text>
</comment>
<gene>
    <name evidence="2" type="ORF">GCM10009789_10660</name>
</gene>